<reference evidence="3" key="2">
    <citation type="submission" date="2015-01" db="EMBL/GenBank/DDBJ databases">
        <title>Evolutionary Origins and Diversification of the Mycorrhizal Mutualists.</title>
        <authorList>
            <consortium name="DOE Joint Genome Institute"/>
            <consortium name="Mycorrhizal Genomics Consortium"/>
            <person name="Kohler A."/>
            <person name="Kuo A."/>
            <person name="Nagy L.G."/>
            <person name="Floudas D."/>
            <person name="Copeland A."/>
            <person name="Barry K.W."/>
            <person name="Cichocki N."/>
            <person name="Veneault-Fourrey C."/>
            <person name="LaButti K."/>
            <person name="Lindquist E.A."/>
            <person name="Lipzen A."/>
            <person name="Lundell T."/>
            <person name="Morin E."/>
            <person name="Murat C."/>
            <person name="Riley R."/>
            <person name="Ohm R."/>
            <person name="Sun H."/>
            <person name="Tunlid A."/>
            <person name="Henrissat B."/>
            <person name="Grigoriev I.V."/>
            <person name="Hibbett D.S."/>
            <person name="Martin F."/>
        </authorList>
    </citation>
    <scope>NUCLEOTIDE SEQUENCE [LARGE SCALE GENOMIC DNA]</scope>
    <source>
        <strain evidence="3">Foug A</strain>
    </source>
</reference>
<sequence length="187" mass="21384">MNTDRSKHRMERLREIELEQQQWEQDALVMPEAWDQLLLLSFRSVKTEFSDLDGLSWSTRCCNPDTTHTPWVHEAPTPKATCSDLGQSTVSPDTAYWPPRLPPPPAPTHTVYPPRSELGSFAPDNTIRASRLPPSRPPLYPANQLYDLSHRVARLGTCQSQDCSHQNPNTSMRRQSFEHLPASFRTH</sequence>
<accession>A0A0C3DR68</accession>
<protein>
    <submittedName>
        <fullName evidence="2">Uncharacterized protein</fullName>
    </submittedName>
</protein>
<evidence type="ECO:0000256" key="1">
    <source>
        <dbReference type="SAM" id="MobiDB-lite"/>
    </source>
</evidence>
<feature type="compositionally biased region" description="Polar residues" evidence="1">
    <location>
        <begin position="160"/>
        <end position="174"/>
    </location>
</feature>
<keyword evidence="3" id="KW-1185">Reference proteome</keyword>
<dbReference type="OrthoDB" id="2757916at2759"/>
<organism evidence="2 3">
    <name type="scientific">Scleroderma citrinum Foug A</name>
    <dbReference type="NCBI Taxonomy" id="1036808"/>
    <lineage>
        <taxon>Eukaryota</taxon>
        <taxon>Fungi</taxon>
        <taxon>Dikarya</taxon>
        <taxon>Basidiomycota</taxon>
        <taxon>Agaricomycotina</taxon>
        <taxon>Agaricomycetes</taxon>
        <taxon>Agaricomycetidae</taxon>
        <taxon>Boletales</taxon>
        <taxon>Sclerodermatineae</taxon>
        <taxon>Sclerodermataceae</taxon>
        <taxon>Scleroderma</taxon>
    </lineage>
</organism>
<feature type="region of interest" description="Disordered" evidence="1">
    <location>
        <begin position="160"/>
        <end position="187"/>
    </location>
</feature>
<reference evidence="2 3" key="1">
    <citation type="submission" date="2014-04" db="EMBL/GenBank/DDBJ databases">
        <authorList>
            <consortium name="DOE Joint Genome Institute"/>
            <person name="Kuo A."/>
            <person name="Kohler A."/>
            <person name="Nagy L.G."/>
            <person name="Floudas D."/>
            <person name="Copeland A."/>
            <person name="Barry K.W."/>
            <person name="Cichocki N."/>
            <person name="Veneault-Fourrey C."/>
            <person name="LaButti K."/>
            <person name="Lindquist E.A."/>
            <person name="Lipzen A."/>
            <person name="Lundell T."/>
            <person name="Morin E."/>
            <person name="Murat C."/>
            <person name="Sun H."/>
            <person name="Tunlid A."/>
            <person name="Henrissat B."/>
            <person name="Grigoriev I.V."/>
            <person name="Hibbett D.S."/>
            <person name="Martin F."/>
            <person name="Nordberg H.P."/>
            <person name="Cantor M.N."/>
            <person name="Hua S.X."/>
        </authorList>
    </citation>
    <scope>NUCLEOTIDE SEQUENCE [LARGE SCALE GENOMIC DNA]</scope>
    <source>
        <strain evidence="2 3">Foug A</strain>
    </source>
</reference>
<proteinExistence type="predicted"/>
<gene>
    <name evidence="2" type="ORF">SCLCIDRAFT_1214433</name>
</gene>
<dbReference type="AlphaFoldDB" id="A0A0C3DR68"/>
<dbReference type="EMBL" id="KN822037">
    <property type="protein sequence ID" value="KIM63130.1"/>
    <property type="molecule type" value="Genomic_DNA"/>
</dbReference>
<evidence type="ECO:0000313" key="2">
    <source>
        <dbReference type="EMBL" id="KIM63130.1"/>
    </source>
</evidence>
<dbReference type="HOGENOM" id="CLU_124584_0_0_1"/>
<dbReference type="InParanoid" id="A0A0C3DR68"/>
<name>A0A0C3DR68_9AGAM</name>
<evidence type="ECO:0000313" key="3">
    <source>
        <dbReference type="Proteomes" id="UP000053989"/>
    </source>
</evidence>
<dbReference type="Proteomes" id="UP000053989">
    <property type="component" value="Unassembled WGS sequence"/>
</dbReference>